<keyword evidence="3" id="KW-1185">Reference proteome</keyword>
<dbReference type="AlphaFoldDB" id="A0A4V1QYC9"/>
<accession>A0A4V1QYC9</accession>
<evidence type="ECO:0000313" key="3">
    <source>
        <dbReference type="Proteomes" id="UP000293865"/>
    </source>
</evidence>
<evidence type="ECO:0000313" key="2">
    <source>
        <dbReference type="EMBL" id="RXZ72716.1"/>
    </source>
</evidence>
<organism evidence="2 3">
    <name type="scientific">Agromyces albus</name>
    <dbReference type="NCBI Taxonomy" id="205332"/>
    <lineage>
        <taxon>Bacteria</taxon>
        <taxon>Bacillati</taxon>
        <taxon>Actinomycetota</taxon>
        <taxon>Actinomycetes</taxon>
        <taxon>Micrococcales</taxon>
        <taxon>Microbacteriaceae</taxon>
        <taxon>Agromyces</taxon>
    </lineage>
</organism>
<comment type="caution">
    <text evidence="2">The sequence shown here is derived from an EMBL/GenBank/DDBJ whole genome shotgun (WGS) entry which is preliminary data.</text>
</comment>
<evidence type="ECO:0000256" key="1">
    <source>
        <dbReference type="SAM" id="Phobius"/>
    </source>
</evidence>
<feature type="transmembrane region" description="Helical" evidence="1">
    <location>
        <begin position="105"/>
        <end position="130"/>
    </location>
</feature>
<protein>
    <recommendedName>
        <fullName evidence="4">DUF3592 domain-containing protein</fullName>
    </recommendedName>
</protein>
<dbReference type="OrthoDB" id="4991083at2"/>
<sequence length="131" mass="14514">MEASEVVSVVAEVIGWTALGGALAFLLLALLIRVADGRWLRTEAVVVDQEHGSTVRWFAEGAFHQRRLSSDERAHVLRPEEEPAYYKEREPDRLRLHDPPAGRRIIRTVGFVLLAIAFVAGAVGTVPLLFS</sequence>
<reference evidence="2 3" key="1">
    <citation type="submission" date="2019-01" db="EMBL/GenBank/DDBJ databases">
        <title>Agromyces.</title>
        <authorList>
            <person name="Li J."/>
        </authorList>
    </citation>
    <scope>NUCLEOTIDE SEQUENCE [LARGE SCALE GENOMIC DNA]</scope>
    <source>
        <strain evidence="2 3">DSM 15934</strain>
    </source>
</reference>
<gene>
    <name evidence="2" type="ORF">ESP51_02635</name>
</gene>
<dbReference type="Proteomes" id="UP000293865">
    <property type="component" value="Unassembled WGS sequence"/>
</dbReference>
<dbReference type="EMBL" id="SDPN01000003">
    <property type="protein sequence ID" value="RXZ72716.1"/>
    <property type="molecule type" value="Genomic_DNA"/>
</dbReference>
<keyword evidence="1" id="KW-0472">Membrane</keyword>
<feature type="transmembrane region" description="Helical" evidence="1">
    <location>
        <begin position="13"/>
        <end position="32"/>
    </location>
</feature>
<keyword evidence="1" id="KW-0812">Transmembrane</keyword>
<name>A0A4V1QYC9_9MICO</name>
<evidence type="ECO:0008006" key="4">
    <source>
        <dbReference type="Google" id="ProtNLM"/>
    </source>
</evidence>
<dbReference type="RefSeq" id="WP_129519338.1">
    <property type="nucleotide sequence ID" value="NZ_SDPN01000003.1"/>
</dbReference>
<proteinExistence type="predicted"/>
<keyword evidence="1" id="KW-1133">Transmembrane helix</keyword>